<accession>A0A916JAR3</accession>
<protein>
    <submittedName>
        <fullName evidence="1">Uncharacterized protein</fullName>
    </submittedName>
</protein>
<evidence type="ECO:0000313" key="2">
    <source>
        <dbReference type="Proteomes" id="UP000680038"/>
    </source>
</evidence>
<dbReference type="SUPFAM" id="SSF75005">
    <property type="entry name" value="Arabinanase/levansucrase/invertase"/>
    <property type="match status" value="1"/>
</dbReference>
<sequence length="485" mass="54495">MNIYSRIVILCLIVHVHLSEVVVAQNEPVVTLGKRREIFVDKYLIDKMEGLSLVMHTPRDEGPVLYFDKPWEGPFSAYGTVIKDKTGYRIYYRGMPATAADDSEIQVTCVANSSDGINWTKPELGLYQVGGNSKNNVVLAGDPAVNHNFSPFLDSNPQAPAARRYKAIGGGVKTGLYAYFSPDGLHWTRAQQGPVFTKGVFDSQNVAFWSEEEKRYVLYFRTWTEGGFKGKRSVSKTVSSDFIHWQEPVAMTFGDTPYEDIYTHQTSPYFRAPHIAIAIGARFMPGRKVVSDEQARILNVNPSYYKDCSDAILMSTRGGNNYDRTFMESFIRPGIGLKNWVSRSNYPALNVVQTGADEMSVYVNQDYAQPTAHVHRYSLRLDGFASVAASYQPGILTTRFFTFEGSQLLLNYATSAPGEIQVEIQDENGKPVPGFTFNEAGIIIGNEISRTVFWNSKSDVRQLAGKKIRLKIRMKDADLYALWFE</sequence>
<proteinExistence type="predicted"/>
<organism evidence="1 2">
    <name type="scientific">Dyadobacter helix</name>
    <dbReference type="NCBI Taxonomy" id="2822344"/>
    <lineage>
        <taxon>Bacteria</taxon>
        <taxon>Pseudomonadati</taxon>
        <taxon>Bacteroidota</taxon>
        <taxon>Cytophagia</taxon>
        <taxon>Cytophagales</taxon>
        <taxon>Spirosomataceae</taxon>
        <taxon>Dyadobacter</taxon>
    </lineage>
</organism>
<dbReference type="AlphaFoldDB" id="A0A916JAR3"/>
<keyword evidence="2" id="KW-1185">Reference proteome</keyword>
<evidence type="ECO:0000313" key="1">
    <source>
        <dbReference type="EMBL" id="CAG5000129.1"/>
    </source>
</evidence>
<name>A0A916JAR3_9BACT</name>
<reference evidence="1" key="1">
    <citation type="submission" date="2021-04" db="EMBL/GenBank/DDBJ databases">
        <authorList>
            <person name="Rodrigo-Torres L."/>
            <person name="Arahal R. D."/>
            <person name="Lucena T."/>
        </authorList>
    </citation>
    <scope>NUCLEOTIDE SEQUENCE</scope>
    <source>
        <strain evidence="1">CECT 9275</strain>
    </source>
</reference>
<dbReference type="Gene3D" id="2.115.10.20">
    <property type="entry name" value="Glycosyl hydrolase domain, family 43"/>
    <property type="match status" value="2"/>
</dbReference>
<dbReference type="EMBL" id="CAJRAF010000002">
    <property type="protein sequence ID" value="CAG5000129.1"/>
    <property type="molecule type" value="Genomic_DNA"/>
</dbReference>
<dbReference type="RefSeq" id="WP_215239035.1">
    <property type="nucleotide sequence ID" value="NZ_CAJRAF010000002.1"/>
</dbReference>
<dbReference type="Proteomes" id="UP000680038">
    <property type="component" value="Unassembled WGS sequence"/>
</dbReference>
<gene>
    <name evidence="1" type="ORF">DYBT9275_02397</name>
</gene>
<comment type="caution">
    <text evidence="1">The sequence shown here is derived from an EMBL/GenBank/DDBJ whole genome shotgun (WGS) entry which is preliminary data.</text>
</comment>
<dbReference type="InterPro" id="IPR023296">
    <property type="entry name" value="Glyco_hydro_beta-prop_sf"/>
</dbReference>